<evidence type="ECO:0000313" key="1">
    <source>
        <dbReference type="EMBL" id="GBL72059.1"/>
    </source>
</evidence>
<dbReference type="Gene3D" id="3.10.200.10">
    <property type="entry name" value="Alpha carbonic anhydrase"/>
    <property type="match status" value="1"/>
</dbReference>
<dbReference type="SUPFAM" id="SSF51069">
    <property type="entry name" value="Carbonic anhydrase"/>
    <property type="match status" value="1"/>
</dbReference>
<accession>A0A4Y1ZY62</accession>
<protein>
    <submittedName>
        <fullName evidence="1">Uncharacterized protein</fullName>
    </submittedName>
</protein>
<dbReference type="EMBL" id="BGPR01000001">
    <property type="protein sequence ID" value="GBL72059.1"/>
    <property type="molecule type" value="Genomic_DNA"/>
</dbReference>
<evidence type="ECO:0000313" key="2">
    <source>
        <dbReference type="Proteomes" id="UP000499080"/>
    </source>
</evidence>
<dbReference type="AlphaFoldDB" id="A0A4Y1ZY62"/>
<organism evidence="1 2">
    <name type="scientific">Araneus ventricosus</name>
    <name type="common">Orbweaver spider</name>
    <name type="synonym">Epeira ventricosa</name>
    <dbReference type="NCBI Taxonomy" id="182803"/>
    <lineage>
        <taxon>Eukaryota</taxon>
        <taxon>Metazoa</taxon>
        <taxon>Ecdysozoa</taxon>
        <taxon>Arthropoda</taxon>
        <taxon>Chelicerata</taxon>
        <taxon>Arachnida</taxon>
        <taxon>Araneae</taxon>
        <taxon>Araneomorphae</taxon>
        <taxon>Entelegynae</taxon>
        <taxon>Araneoidea</taxon>
        <taxon>Araneidae</taxon>
        <taxon>Araneus</taxon>
    </lineage>
</organism>
<name>A0A4Y1ZY62_ARAVE</name>
<gene>
    <name evidence="1" type="primary">cah-2</name>
    <name evidence="1" type="ORF">AVEN_115075_2</name>
</gene>
<dbReference type="Proteomes" id="UP000499080">
    <property type="component" value="Unassembled WGS sequence"/>
</dbReference>
<reference evidence="1 2" key="1">
    <citation type="journal article" date="2019" name="Sci. Rep.">
        <title>Orb-weaving spider Araneus ventricosus genome elucidates the spidroin gene catalogue.</title>
        <authorList>
            <person name="Kono N."/>
            <person name="Nakamura H."/>
            <person name="Ohtoshi R."/>
            <person name="Moran D.A.P."/>
            <person name="Shinohara A."/>
            <person name="Yoshida Y."/>
            <person name="Fujiwara M."/>
            <person name="Mori M."/>
            <person name="Tomita M."/>
            <person name="Arakawa K."/>
        </authorList>
    </citation>
    <scope>NUCLEOTIDE SEQUENCE [LARGE SCALE GENOMIC DNA]</scope>
</reference>
<proteinExistence type="predicted"/>
<comment type="caution">
    <text evidence="1">The sequence shown here is derived from an EMBL/GenBank/DDBJ whole genome shotgun (WGS) entry which is preliminary data.</text>
</comment>
<dbReference type="OrthoDB" id="5978072at2759"/>
<keyword evidence="2" id="KW-1185">Reference proteome</keyword>
<dbReference type="InterPro" id="IPR036398">
    <property type="entry name" value="CA_dom_sf"/>
</dbReference>
<sequence>MTLCSKYPPSIIYTLLSALKSRVHGLKALYKEDFVPFRIPPSSNRNENNDNIYSLNKWELPVDCENCADFNKYQENKRRYIHNFLDSDDLLQIYGYNSDLYQNISEAIALQKNQGLVGISILLQTGDLSNSELRIITSQLHKIVHRGESQPNASVFSPSYAKTMVSLFTKTNYINMIT</sequence>